<evidence type="ECO:0000256" key="2">
    <source>
        <dbReference type="ARBA" id="ARBA00022723"/>
    </source>
</evidence>
<evidence type="ECO:0000256" key="7">
    <source>
        <dbReference type="ARBA" id="ARBA00023242"/>
    </source>
</evidence>
<feature type="compositionally biased region" description="Low complexity" evidence="8">
    <location>
        <begin position="1457"/>
        <end position="1473"/>
    </location>
</feature>
<dbReference type="GO" id="GO:0005634">
    <property type="term" value="C:nucleus"/>
    <property type="evidence" value="ECO:0007669"/>
    <property type="project" value="UniProtKB-SubCell"/>
</dbReference>
<evidence type="ECO:0000313" key="10">
    <source>
        <dbReference type="EMBL" id="KAK6531691.1"/>
    </source>
</evidence>
<evidence type="ECO:0000259" key="9">
    <source>
        <dbReference type="PROSITE" id="PS00028"/>
    </source>
</evidence>
<feature type="region of interest" description="Disordered" evidence="8">
    <location>
        <begin position="1450"/>
        <end position="1505"/>
    </location>
</feature>
<feature type="region of interest" description="Disordered" evidence="8">
    <location>
        <begin position="962"/>
        <end position="990"/>
    </location>
</feature>
<feature type="compositionally biased region" description="Polar residues" evidence="8">
    <location>
        <begin position="805"/>
        <end position="819"/>
    </location>
</feature>
<feature type="region of interest" description="Disordered" evidence="8">
    <location>
        <begin position="800"/>
        <end position="819"/>
    </location>
</feature>
<feature type="compositionally biased region" description="Polar residues" evidence="8">
    <location>
        <begin position="97"/>
        <end position="110"/>
    </location>
</feature>
<dbReference type="Gene3D" id="3.30.160.60">
    <property type="entry name" value="Classic Zinc Finger"/>
    <property type="match status" value="1"/>
</dbReference>
<feature type="domain" description="C2H2-type" evidence="9">
    <location>
        <begin position="681"/>
        <end position="704"/>
    </location>
</feature>
<dbReference type="Proteomes" id="UP001365542">
    <property type="component" value="Unassembled WGS sequence"/>
</dbReference>
<dbReference type="GO" id="GO:0008270">
    <property type="term" value="F:zinc ion binding"/>
    <property type="evidence" value="ECO:0007669"/>
    <property type="project" value="UniProtKB-KW"/>
</dbReference>
<organism evidence="10 11">
    <name type="scientific">Orbilia ellipsospora</name>
    <dbReference type="NCBI Taxonomy" id="2528407"/>
    <lineage>
        <taxon>Eukaryota</taxon>
        <taxon>Fungi</taxon>
        <taxon>Dikarya</taxon>
        <taxon>Ascomycota</taxon>
        <taxon>Pezizomycotina</taxon>
        <taxon>Orbiliomycetes</taxon>
        <taxon>Orbiliales</taxon>
        <taxon>Orbiliaceae</taxon>
        <taxon>Orbilia</taxon>
    </lineage>
</organism>
<keyword evidence="3" id="KW-0863">Zinc-finger</keyword>
<evidence type="ECO:0000313" key="11">
    <source>
        <dbReference type="Proteomes" id="UP001365542"/>
    </source>
</evidence>
<feature type="region of interest" description="Disordered" evidence="8">
    <location>
        <begin position="407"/>
        <end position="502"/>
    </location>
</feature>
<evidence type="ECO:0000256" key="5">
    <source>
        <dbReference type="ARBA" id="ARBA00023015"/>
    </source>
</evidence>
<dbReference type="InterPro" id="IPR013087">
    <property type="entry name" value="Znf_C2H2_type"/>
</dbReference>
<feature type="compositionally biased region" description="Polar residues" evidence="8">
    <location>
        <begin position="207"/>
        <end position="220"/>
    </location>
</feature>
<evidence type="ECO:0000256" key="8">
    <source>
        <dbReference type="SAM" id="MobiDB-lite"/>
    </source>
</evidence>
<dbReference type="PANTHER" id="PTHR46179">
    <property type="entry name" value="ZINC FINGER PROTEIN"/>
    <property type="match status" value="1"/>
</dbReference>
<dbReference type="SMART" id="SM00355">
    <property type="entry name" value="ZnF_C2H2"/>
    <property type="match status" value="4"/>
</dbReference>
<feature type="region of interest" description="Disordered" evidence="8">
    <location>
        <begin position="1536"/>
        <end position="1560"/>
    </location>
</feature>
<proteinExistence type="predicted"/>
<feature type="compositionally biased region" description="Polar residues" evidence="8">
    <location>
        <begin position="235"/>
        <end position="247"/>
    </location>
</feature>
<evidence type="ECO:0000256" key="6">
    <source>
        <dbReference type="ARBA" id="ARBA00023163"/>
    </source>
</evidence>
<feature type="region of interest" description="Disordered" evidence="8">
    <location>
        <begin position="260"/>
        <end position="279"/>
    </location>
</feature>
<sequence>MLFRNEKKSKNVNKRRPVSCQDPFLLPGGSRDYGYTVLKVQPLPQQQHQQQQNKSSVSISKRISRRLSLAQGTMRSFPTTWWKSSSSSSPSPASKADGSTSPSNNTTKPDSNPYIISDIDTPTSRIGSPLYLQQNSQLWGASKRHSIAVTPTSSSLRMAASRRRESTMGDFLMMIDPTESTTDITSPDPHLHLHDESIDSFLREFSNDPSQQYSSLSGFTTPPPETQGLRPESPQGRTRSRPLTPTLNDEFDIRSLNITPEPVLGQPSTGFDSPPPYNSWSTELPQEKDEKFLISEGEEKLLVPGTAAAEVQTTVTTERGLLPWYNDVSGNRASFHSLDEIQPPSYPSLAVEAPERHTWAGDGKDENIWKRFANFVENPTDEEAGELLRKAEMETLAGSAKKRLLNILGGSSKKTERSRSRSRSRSPTFASRRSDEDLSNTVTPPSPTFGRARRNTGAWWLGGSRNNSRESLQDTADGEFSRETRSQELPLTSGSSISLAESLPPLTEEHADMEKARRHVDALIEQMSPGIPPIFDSLGHDSNSVLPQVPEESEDIDIDFDFLPPTAKPTTNENEPPIGVCGICGENLLYHQGGATENWYMTMKNHFQVAHGSWAARMPTWFGTTPEPTDDKVISEPVEMDLDVPEFHLKPSSASDVGKLVPKLPEAIEESKDEEPKAHECPVPNCTEAFAAFQELNVHIFERHGIRGSPLGLTKPTVASLEKQERGRNNWSGYECPSFSCNSRFETYEDRDKHMEALHGIKPRPSHVDTPLLDKMAIDLWNDDEDFKGAEEDDLSELSPLNLKKPSTSNISSTTMPPQDLQTSEFKQLWQGFTNSIKLHNDISPEASNPNQSLTVYSTSSAAGPAHHHSLGMEDGPKEAKLLSRTLSELLRVVIKTSSTDSLTSKENFDVQGWLRDYLTRIEPEAAETIIASGPTYYENISVAPNEVEWVQRIKNELDQMKPGRSRKGKERATEYLPDPPANISGPNPAKVNTSFLDIRGVRDPQAEETSRVKLASMNDRFLTAANNAYDKLLAGTKRPNASNEFKEFVASLGGVQDIVDVGTTVLDQILAEEVPRSLKKVYCFLHVAYAISQSESSSEKATALEFQAGLSVFRFCLPAVSEIPGMPSERDIFDEIANVMWEELEYALKWIETWDGNEALNKVGYAASEVEGLKDFMRSHCDCDGTEQKGMAASMTIDPKLLCLGAASDSQMPVVEQSSKPEPSFEDLLGCGIFAIVARWLKELKETGVIFAYICGGLCSTLASSFKKRVKFKDRTIHPSASQLASHLQQDVVSHLNSYKYTGVENVTSIALSMINQGYISTIREFENYVIDLARVARRTQEEFCAFVYAVVWHCNSCATFVPDNLWGSCRGVGEVDYSLQYVDEQVNKEITWFTGKPTEERETVTVGHVSIPENADVTVEQLRDFTMGEDVRPLNVNMCAIDTLLLPPTPTKQENSPFSTASSSSPNNYDSLWENSPRGHQGSETSFSNPNSNNVTPDEIYVNPNMPNANNFATDYFSYSRPQMPAPAPVVVEPIAGPSRESQPKASRKRKYLEGDGATSFPARRRKMVQTTGRRLYCDVPGCEEFASTSSNLSRHKRTKHGNKAVREASYHCGEAGCDRVFYGPRGKGNLRTHMRKDHGV</sequence>
<feature type="region of interest" description="Disordered" evidence="8">
    <location>
        <begin position="843"/>
        <end position="876"/>
    </location>
</feature>
<feature type="compositionally biased region" description="Polar residues" evidence="8">
    <location>
        <begin position="487"/>
        <end position="499"/>
    </location>
</feature>
<comment type="subcellular location">
    <subcellularLocation>
        <location evidence="1">Nucleus</location>
    </subcellularLocation>
</comment>
<keyword evidence="2" id="KW-0479">Metal-binding</keyword>
<protein>
    <recommendedName>
        <fullName evidence="9">C2H2-type domain-containing protein</fullName>
    </recommendedName>
</protein>
<feature type="compositionally biased region" description="Polar residues" evidence="8">
    <location>
        <begin position="846"/>
        <end position="862"/>
    </location>
</feature>
<name>A0AAV9X165_9PEZI</name>
<feature type="compositionally biased region" description="Low complexity" evidence="8">
    <location>
        <begin position="83"/>
        <end position="96"/>
    </location>
</feature>
<dbReference type="GO" id="GO:0006357">
    <property type="term" value="P:regulation of transcription by RNA polymerase II"/>
    <property type="evidence" value="ECO:0007669"/>
    <property type="project" value="TreeGrafter"/>
</dbReference>
<comment type="caution">
    <text evidence="10">The sequence shown here is derived from an EMBL/GenBank/DDBJ whole genome shotgun (WGS) entry which is preliminary data.</text>
</comment>
<accession>A0AAV9X165</accession>
<dbReference type="PROSITE" id="PS00028">
    <property type="entry name" value="ZINC_FINGER_C2H2_1"/>
    <property type="match status" value="2"/>
</dbReference>
<keyword evidence="6" id="KW-0804">Transcription</keyword>
<dbReference type="InterPro" id="IPR051061">
    <property type="entry name" value="Zinc_finger_trans_reg"/>
</dbReference>
<dbReference type="PANTHER" id="PTHR46179:SF13">
    <property type="entry name" value="C2H2-TYPE DOMAIN-CONTAINING PROTEIN"/>
    <property type="match status" value="1"/>
</dbReference>
<feature type="region of interest" description="Disordered" evidence="8">
    <location>
        <begin position="1"/>
        <end position="28"/>
    </location>
</feature>
<reference evidence="10 11" key="1">
    <citation type="submission" date="2019-10" db="EMBL/GenBank/DDBJ databases">
        <authorList>
            <person name="Palmer J.M."/>
        </authorList>
    </citation>
    <scope>NUCLEOTIDE SEQUENCE [LARGE SCALE GENOMIC DNA]</scope>
    <source>
        <strain evidence="10 11">TWF694</strain>
    </source>
</reference>
<keyword evidence="11" id="KW-1185">Reference proteome</keyword>
<feature type="compositionally biased region" description="Polar residues" evidence="8">
    <location>
        <begin position="1484"/>
        <end position="1498"/>
    </location>
</feature>
<evidence type="ECO:0000256" key="3">
    <source>
        <dbReference type="ARBA" id="ARBA00022771"/>
    </source>
</evidence>
<evidence type="ECO:0000256" key="4">
    <source>
        <dbReference type="ARBA" id="ARBA00022833"/>
    </source>
</evidence>
<feature type="region of interest" description="Disordered" evidence="8">
    <location>
        <begin position="207"/>
        <end position="251"/>
    </location>
</feature>
<dbReference type="EMBL" id="JAVHJO010000012">
    <property type="protein sequence ID" value="KAK6531691.1"/>
    <property type="molecule type" value="Genomic_DNA"/>
</dbReference>
<gene>
    <name evidence="10" type="ORF">TWF694_002867</name>
</gene>
<keyword evidence="7" id="KW-0539">Nucleus</keyword>
<keyword evidence="5" id="KW-0805">Transcription regulation</keyword>
<feature type="region of interest" description="Disordered" evidence="8">
    <location>
        <begin position="80"/>
        <end position="120"/>
    </location>
</feature>
<evidence type="ECO:0000256" key="1">
    <source>
        <dbReference type="ARBA" id="ARBA00004123"/>
    </source>
</evidence>
<feature type="domain" description="C2H2-type" evidence="9">
    <location>
        <begin position="736"/>
        <end position="759"/>
    </location>
</feature>
<keyword evidence="4" id="KW-0862">Zinc</keyword>